<dbReference type="InterPro" id="IPR018484">
    <property type="entry name" value="FGGY_N"/>
</dbReference>
<comment type="function">
    <text evidence="12">Skin-specific kinase that plays a key role in glycerol metabolism, catalyzing its phosphorylation to produce sn-glycerol 3-phosphate. Involved in skin-specific regulation of sterol regulatory element-binding protein (SREBP) processing and lipid biosynthesis.</text>
</comment>
<dbReference type="GeneID" id="107221742"/>
<dbReference type="PANTHER" id="PTHR10196">
    <property type="entry name" value="SUGAR KINASE"/>
    <property type="match status" value="1"/>
</dbReference>
<comment type="subcellular location">
    <subcellularLocation>
        <location evidence="1">Cytoplasm</location>
    </subcellularLocation>
</comment>
<proteinExistence type="inferred from homology"/>
<evidence type="ECO:0000256" key="7">
    <source>
        <dbReference type="ARBA" id="ARBA00022741"/>
    </source>
</evidence>
<keyword evidence="6" id="KW-0808">Transferase</keyword>
<dbReference type="GO" id="GO:0006641">
    <property type="term" value="P:triglyceride metabolic process"/>
    <property type="evidence" value="ECO:0007669"/>
    <property type="project" value="TreeGrafter"/>
</dbReference>
<evidence type="ECO:0000256" key="8">
    <source>
        <dbReference type="ARBA" id="ARBA00022777"/>
    </source>
</evidence>
<dbReference type="GO" id="GO:0005739">
    <property type="term" value="C:mitochondrion"/>
    <property type="evidence" value="ECO:0007669"/>
    <property type="project" value="TreeGrafter"/>
</dbReference>
<dbReference type="PIRSF" id="PIRSF000538">
    <property type="entry name" value="GlpK"/>
    <property type="match status" value="1"/>
</dbReference>
<evidence type="ECO:0000259" key="14">
    <source>
        <dbReference type="Pfam" id="PF00370"/>
    </source>
</evidence>
<keyword evidence="7" id="KW-0547">Nucleotide-binding</keyword>
<dbReference type="Gene3D" id="3.30.420.40">
    <property type="match status" value="2"/>
</dbReference>
<sequence>MASSTMLKYVAALDVGTTTVRCHIIDKNVRTIGAASEKVEIIYPKPGYVEIDPDRLWETIIRVMKDALQDANLEANQITCIGISTQRGSFTTWNRETGKHYHNFITWKDLRADQMVKDWNSSLTMKGLRSGAHFLYMISGSKRFLAGSVLKLMNTQTTLRLTWALHNVPGLKEAAMGGKAVFGGVDCWLLYKFTGKHVTDASSASATGLFDPFTMQWAGWAIKMFKLPRHMFPEVVDTAGNFGNVPKNLFGAEIPIRCSMADQAASLFGSTSFQPGDLKITLGTGTFVNVNTGTNPHASLTGLYPLVGWRLGAETIYVVEGASNDTGSLIEWAKSIGIINEPEETSDLAKSVKDSDGVYFIPAFSGLQAPINDHTAAAGFLAVKPTSSKAHLVRSILESIVFRILLIYESLQQETEFTYHRIRVDGGVSKNDFMMQLLADVTGLQVERAISSEMSILGVAFLAGLSFGVWNSREELLQLREVEKVFSPKRERQQDYQAIVELWQKAVERFKDWY</sequence>
<evidence type="ECO:0000256" key="4">
    <source>
        <dbReference type="ARBA" id="ARBA00012099"/>
    </source>
</evidence>
<dbReference type="KEGG" id="nlo:107221742"/>
<organism evidence="17">
    <name type="scientific">Neodiprion lecontei</name>
    <name type="common">Redheaded pine sawfly</name>
    <dbReference type="NCBI Taxonomy" id="441921"/>
    <lineage>
        <taxon>Eukaryota</taxon>
        <taxon>Metazoa</taxon>
        <taxon>Ecdysozoa</taxon>
        <taxon>Arthropoda</taxon>
        <taxon>Hexapoda</taxon>
        <taxon>Insecta</taxon>
        <taxon>Pterygota</taxon>
        <taxon>Neoptera</taxon>
        <taxon>Endopterygota</taxon>
        <taxon>Hymenoptera</taxon>
        <taxon>Tenthredinoidea</taxon>
        <taxon>Diprionidae</taxon>
        <taxon>Diprioninae</taxon>
        <taxon>Neodiprion</taxon>
    </lineage>
</organism>
<dbReference type="InterPro" id="IPR000577">
    <property type="entry name" value="Carb_kinase_FGGY"/>
</dbReference>
<protein>
    <recommendedName>
        <fullName evidence="13">Glycerol kinase 5</fullName>
        <ecNumber evidence="4">2.7.1.30</ecNumber>
    </recommendedName>
    <alternativeName>
        <fullName evidence="11">ATP:glycerol 3-phosphotransferase 5</fullName>
    </alternativeName>
</protein>
<gene>
    <name evidence="17" type="primary">LOC107221742</name>
</gene>
<dbReference type="InterPro" id="IPR018485">
    <property type="entry name" value="FGGY_C"/>
</dbReference>
<feature type="domain" description="Carbohydrate kinase FGGY C-terminal" evidence="15">
    <location>
        <begin position="278"/>
        <end position="465"/>
    </location>
</feature>
<keyword evidence="9" id="KW-0319">Glycerol metabolism</keyword>
<dbReference type="InterPro" id="IPR037444">
    <property type="entry name" value="GK5"/>
</dbReference>
<evidence type="ECO:0000256" key="11">
    <source>
        <dbReference type="ARBA" id="ARBA00033026"/>
    </source>
</evidence>
<dbReference type="GO" id="GO:0006071">
    <property type="term" value="P:glycerol metabolic process"/>
    <property type="evidence" value="ECO:0007669"/>
    <property type="project" value="UniProtKB-KW"/>
</dbReference>
<dbReference type="RefSeq" id="XP_015516346.1">
    <property type="nucleotide sequence ID" value="XM_015660860.2"/>
</dbReference>
<dbReference type="FunFam" id="3.30.420.40:FF:000102">
    <property type="entry name" value="Putative glycerol kinase 5"/>
    <property type="match status" value="1"/>
</dbReference>
<dbReference type="AlphaFoldDB" id="A0A6J0BP51"/>
<name>A0A6J0BP51_NEOLC</name>
<evidence type="ECO:0000256" key="1">
    <source>
        <dbReference type="ARBA" id="ARBA00004496"/>
    </source>
</evidence>
<evidence type="ECO:0000256" key="10">
    <source>
        <dbReference type="ARBA" id="ARBA00022840"/>
    </source>
</evidence>
<reference evidence="17" key="1">
    <citation type="submission" date="2025-08" db="UniProtKB">
        <authorList>
            <consortium name="RefSeq"/>
        </authorList>
    </citation>
    <scope>IDENTIFICATION</scope>
    <source>
        <tissue evidence="17">Thorax and Abdomen</tissue>
    </source>
</reference>
<dbReference type="OrthoDB" id="6278781at2759"/>
<keyword evidence="5" id="KW-0963">Cytoplasm</keyword>
<evidence type="ECO:0000256" key="6">
    <source>
        <dbReference type="ARBA" id="ARBA00022679"/>
    </source>
</evidence>
<dbReference type="Pfam" id="PF00370">
    <property type="entry name" value="FGGY_N"/>
    <property type="match status" value="1"/>
</dbReference>
<feature type="domain" description="Carbohydrate kinase FGGY N-terminal" evidence="14">
    <location>
        <begin position="9"/>
        <end position="269"/>
    </location>
</feature>
<dbReference type="GO" id="GO:0046167">
    <property type="term" value="P:glycerol-3-phosphate biosynthetic process"/>
    <property type="evidence" value="ECO:0007669"/>
    <property type="project" value="TreeGrafter"/>
</dbReference>
<keyword evidence="16" id="KW-1185">Reference proteome</keyword>
<evidence type="ECO:0000256" key="2">
    <source>
        <dbReference type="ARBA" id="ARBA00005190"/>
    </source>
</evidence>
<keyword evidence="8 17" id="KW-0418">Kinase</keyword>
<comment type="pathway">
    <text evidence="2">Polyol metabolism; glycerol degradation via glycerol kinase pathway; sn-glycerol 3-phosphate from glycerol: step 1/1.</text>
</comment>
<evidence type="ECO:0000313" key="16">
    <source>
        <dbReference type="Proteomes" id="UP000829291"/>
    </source>
</evidence>
<evidence type="ECO:0000313" key="17">
    <source>
        <dbReference type="RefSeq" id="XP_015516346.1"/>
    </source>
</evidence>
<evidence type="ECO:0000256" key="12">
    <source>
        <dbReference type="ARBA" id="ARBA00045165"/>
    </source>
</evidence>
<evidence type="ECO:0000256" key="3">
    <source>
        <dbReference type="ARBA" id="ARBA00009156"/>
    </source>
</evidence>
<evidence type="ECO:0000259" key="15">
    <source>
        <dbReference type="Pfam" id="PF02782"/>
    </source>
</evidence>
<evidence type="ECO:0000256" key="13">
    <source>
        <dbReference type="ARBA" id="ARBA00047192"/>
    </source>
</evidence>
<comment type="similarity">
    <text evidence="3">Belongs to the FGGY kinase family.</text>
</comment>
<dbReference type="PANTHER" id="PTHR10196:SF68">
    <property type="entry name" value="GLYCEROL KINASE 5-RELATED"/>
    <property type="match status" value="1"/>
</dbReference>
<dbReference type="EC" id="2.7.1.30" evidence="4"/>
<dbReference type="InterPro" id="IPR043129">
    <property type="entry name" value="ATPase_NBD"/>
</dbReference>
<keyword evidence="10" id="KW-0067">ATP-binding</keyword>
<dbReference type="GO" id="GO:0004370">
    <property type="term" value="F:glycerol kinase activity"/>
    <property type="evidence" value="ECO:0007669"/>
    <property type="project" value="UniProtKB-EC"/>
</dbReference>
<evidence type="ECO:0000256" key="9">
    <source>
        <dbReference type="ARBA" id="ARBA00022798"/>
    </source>
</evidence>
<dbReference type="GO" id="GO:0005524">
    <property type="term" value="F:ATP binding"/>
    <property type="evidence" value="ECO:0007669"/>
    <property type="project" value="UniProtKB-KW"/>
</dbReference>
<dbReference type="SUPFAM" id="SSF53067">
    <property type="entry name" value="Actin-like ATPase domain"/>
    <property type="match status" value="2"/>
</dbReference>
<accession>A0A6J0BP51</accession>
<dbReference type="FunFam" id="3.30.420.40:FF:000104">
    <property type="entry name" value="putative glycerol kinase 5"/>
    <property type="match status" value="1"/>
</dbReference>
<dbReference type="CDD" id="cd07793">
    <property type="entry name" value="ASKHA_NBD_FGGY_GK5-like"/>
    <property type="match status" value="1"/>
</dbReference>
<dbReference type="Pfam" id="PF02782">
    <property type="entry name" value="FGGY_C"/>
    <property type="match status" value="1"/>
</dbReference>
<evidence type="ECO:0000256" key="5">
    <source>
        <dbReference type="ARBA" id="ARBA00022490"/>
    </source>
</evidence>
<dbReference type="Proteomes" id="UP000829291">
    <property type="component" value="Chromosome 1"/>
</dbReference>